<proteinExistence type="predicted"/>
<reference evidence="2" key="1">
    <citation type="submission" date="2019-08" db="EMBL/GenBank/DDBJ databases">
        <authorList>
            <person name="Kucharzyk K."/>
            <person name="Murdoch R.W."/>
            <person name="Higgins S."/>
            <person name="Loffler F."/>
        </authorList>
    </citation>
    <scope>NUCLEOTIDE SEQUENCE</scope>
</reference>
<protein>
    <submittedName>
        <fullName evidence="2">UDP-2-acetamido-2,6-beta-L-arabino-hexul-4-ose reductase</fullName>
        <ecNumber evidence="2">1.1.1.367</ecNumber>
    </submittedName>
</protein>
<dbReference type="EC" id="1.1.1.367" evidence="2"/>
<evidence type="ECO:0000259" key="1">
    <source>
        <dbReference type="Pfam" id="PF14667"/>
    </source>
</evidence>
<dbReference type="InterPro" id="IPR014710">
    <property type="entry name" value="RmlC-like_jellyroll"/>
</dbReference>
<comment type="caution">
    <text evidence="2">The sequence shown here is derived from an EMBL/GenBank/DDBJ whole genome shotgun (WGS) entry which is preliminary data.</text>
</comment>
<dbReference type="SUPFAM" id="SSF51182">
    <property type="entry name" value="RmlC-like cupins"/>
    <property type="match status" value="1"/>
</dbReference>
<dbReference type="GO" id="GO:0016491">
    <property type="term" value="F:oxidoreductase activity"/>
    <property type="evidence" value="ECO:0007669"/>
    <property type="project" value="UniProtKB-KW"/>
</dbReference>
<dbReference type="Gene3D" id="2.60.120.10">
    <property type="entry name" value="Jelly Rolls"/>
    <property type="match status" value="1"/>
</dbReference>
<organism evidence="2">
    <name type="scientific">bioreactor metagenome</name>
    <dbReference type="NCBI Taxonomy" id="1076179"/>
    <lineage>
        <taxon>unclassified sequences</taxon>
        <taxon>metagenomes</taxon>
        <taxon>ecological metagenomes</taxon>
    </lineage>
</organism>
<evidence type="ECO:0000313" key="2">
    <source>
        <dbReference type="EMBL" id="MPN37747.1"/>
    </source>
</evidence>
<gene>
    <name evidence="2" type="primary">wbjC_25</name>
    <name evidence="2" type="ORF">SDC9_185268</name>
</gene>
<dbReference type="AlphaFoldDB" id="A0A645HFD1"/>
<dbReference type="Pfam" id="PF14667">
    <property type="entry name" value="Polysacc_synt_C"/>
    <property type="match status" value="1"/>
</dbReference>
<keyword evidence="2" id="KW-0560">Oxidoreductase</keyword>
<sequence>MISGKGAIRFRKIGEPEAAVIEYIVSGEKIEVVDIPAGYTHNIENMGDTDMVTLMWANEKFYPARPDTFFESV</sequence>
<dbReference type="InterPro" id="IPR011051">
    <property type="entry name" value="RmlC_Cupin_sf"/>
</dbReference>
<name>A0A645HFD1_9ZZZZ</name>
<accession>A0A645HFD1</accession>
<feature type="domain" description="Capsular polysaccharide assembling protein CapF C-terminal" evidence="1">
    <location>
        <begin position="2"/>
        <end position="69"/>
    </location>
</feature>
<dbReference type="EMBL" id="VSSQ01092581">
    <property type="protein sequence ID" value="MPN37747.1"/>
    <property type="molecule type" value="Genomic_DNA"/>
</dbReference>
<dbReference type="InterPro" id="IPR029303">
    <property type="entry name" value="CapF_C"/>
</dbReference>